<dbReference type="Proteomes" id="UP001278500">
    <property type="component" value="Unassembled WGS sequence"/>
</dbReference>
<comment type="caution">
    <text evidence="2">The sequence shown here is derived from an EMBL/GenBank/DDBJ whole genome shotgun (WGS) entry which is preliminary data.</text>
</comment>
<reference evidence="2" key="1">
    <citation type="journal article" date="2023" name="Mol. Phylogenet. Evol.">
        <title>Genome-scale phylogeny and comparative genomics of the fungal order Sordariales.</title>
        <authorList>
            <person name="Hensen N."/>
            <person name="Bonometti L."/>
            <person name="Westerberg I."/>
            <person name="Brannstrom I.O."/>
            <person name="Guillou S."/>
            <person name="Cros-Aarteil S."/>
            <person name="Calhoun S."/>
            <person name="Haridas S."/>
            <person name="Kuo A."/>
            <person name="Mondo S."/>
            <person name="Pangilinan J."/>
            <person name="Riley R."/>
            <person name="LaButti K."/>
            <person name="Andreopoulos B."/>
            <person name="Lipzen A."/>
            <person name="Chen C."/>
            <person name="Yan M."/>
            <person name="Daum C."/>
            <person name="Ng V."/>
            <person name="Clum A."/>
            <person name="Steindorff A."/>
            <person name="Ohm R.A."/>
            <person name="Martin F."/>
            <person name="Silar P."/>
            <person name="Natvig D.O."/>
            <person name="Lalanne C."/>
            <person name="Gautier V."/>
            <person name="Ament-Velasquez S.L."/>
            <person name="Kruys A."/>
            <person name="Hutchinson M.I."/>
            <person name="Powell A.J."/>
            <person name="Barry K."/>
            <person name="Miller A.N."/>
            <person name="Grigoriev I.V."/>
            <person name="Debuchy R."/>
            <person name="Gladieux P."/>
            <person name="Hiltunen Thoren M."/>
            <person name="Johannesson H."/>
        </authorList>
    </citation>
    <scope>NUCLEOTIDE SEQUENCE</scope>
    <source>
        <strain evidence="2">CBS 560.94</strain>
    </source>
</reference>
<organism evidence="2 3">
    <name type="scientific">Neurospora tetraspora</name>
    <dbReference type="NCBI Taxonomy" id="94610"/>
    <lineage>
        <taxon>Eukaryota</taxon>
        <taxon>Fungi</taxon>
        <taxon>Dikarya</taxon>
        <taxon>Ascomycota</taxon>
        <taxon>Pezizomycotina</taxon>
        <taxon>Sordariomycetes</taxon>
        <taxon>Sordariomycetidae</taxon>
        <taxon>Sordariales</taxon>
        <taxon>Sordariaceae</taxon>
        <taxon>Neurospora</taxon>
    </lineage>
</organism>
<proteinExistence type="predicted"/>
<evidence type="ECO:0000313" key="3">
    <source>
        <dbReference type="Proteomes" id="UP001278500"/>
    </source>
</evidence>
<keyword evidence="3" id="KW-1185">Reference proteome</keyword>
<evidence type="ECO:0000256" key="1">
    <source>
        <dbReference type="SAM" id="MobiDB-lite"/>
    </source>
</evidence>
<evidence type="ECO:0000313" key="2">
    <source>
        <dbReference type="EMBL" id="KAK3338829.1"/>
    </source>
</evidence>
<dbReference type="GeneID" id="87868243"/>
<gene>
    <name evidence="2" type="ORF">B0H65DRAFT_591204</name>
</gene>
<feature type="non-terminal residue" evidence="2">
    <location>
        <position position="109"/>
    </location>
</feature>
<dbReference type="AlphaFoldDB" id="A0AAE0J8A1"/>
<dbReference type="EMBL" id="JAUEPP010000007">
    <property type="protein sequence ID" value="KAK3338829.1"/>
    <property type="molecule type" value="Genomic_DNA"/>
</dbReference>
<name>A0AAE0J8A1_9PEZI</name>
<feature type="region of interest" description="Disordered" evidence="1">
    <location>
        <begin position="39"/>
        <end position="58"/>
    </location>
</feature>
<sequence length="109" mass="11906">MADGYIRVRGTSWAGNIRTDSPFYYSPQRRWIISLTTSSPSTALSTASRRASPASGPAGPIWSWSRATILAIICCWLLVLSPVPENRALARSVVLGLESALSTLLWTMH</sequence>
<reference evidence="2" key="2">
    <citation type="submission" date="2023-06" db="EMBL/GenBank/DDBJ databases">
        <authorList>
            <consortium name="Lawrence Berkeley National Laboratory"/>
            <person name="Haridas S."/>
            <person name="Hensen N."/>
            <person name="Bonometti L."/>
            <person name="Westerberg I."/>
            <person name="Brannstrom I.O."/>
            <person name="Guillou S."/>
            <person name="Cros-Aarteil S."/>
            <person name="Calhoun S."/>
            <person name="Kuo A."/>
            <person name="Mondo S."/>
            <person name="Pangilinan J."/>
            <person name="Riley R."/>
            <person name="Labutti K."/>
            <person name="Andreopoulos B."/>
            <person name="Lipzen A."/>
            <person name="Chen C."/>
            <person name="Yanf M."/>
            <person name="Daum C."/>
            <person name="Ng V."/>
            <person name="Clum A."/>
            <person name="Steindorff A."/>
            <person name="Ohm R."/>
            <person name="Martin F."/>
            <person name="Silar P."/>
            <person name="Natvig D."/>
            <person name="Lalanne C."/>
            <person name="Gautier V."/>
            <person name="Ament-Velasquez S.L."/>
            <person name="Kruys A."/>
            <person name="Hutchinson M.I."/>
            <person name="Powell A.J."/>
            <person name="Barry K."/>
            <person name="Miller A.N."/>
            <person name="Grigoriev I.V."/>
            <person name="Debuchy R."/>
            <person name="Gladieux P."/>
            <person name="Thoren M.H."/>
            <person name="Johannesson H."/>
        </authorList>
    </citation>
    <scope>NUCLEOTIDE SEQUENCE</scope>
    <source>
        <strain evidence="2">CBS 560.94</strain>
    </source>
</reference>
<accession>A0AAE0J8A1</accession>
<dbReference type="RefSeq" id="XP_062678189.1">
    <property type="nucleotide sequence ID" value="XM_062831089.1"/>
</dbReference>
<protein>
    <submittedName>
        <fullName evidence="2">Uncharacterized protein</fullName>
    </submittedName>
</protein>